<accession>A0A9E9CB76</accession>
<dbReference type="Proteomes" id="UP001163152">
    <property type="component" value="Chromosome"/>
</dbReference>
<dbReference type="InterPro" id="IPR000182">
    <property type="entry name" value="GNAT_dom"/>
</dbReference>
<organism evidence="4 5">
    <name type="scientific">Thermocoleostomius sinensis A174</name>
    <dbReference type="NCBI Taxonomy" id="2016057"/>
    <lineage>
        <taxon>Bacteria</taxon>
        <taxon>Bacillati</taxon>
        <taxon>Cyanobacteriota</taxon>
        <taxon>Cyanophyceae</taxon>
        <taxon>Oculatellales</taxon>
        <taxon>Oculatellaceae</taxon>
        <taxon>Thermocoleostomius</taxon>
    </lineage>
</organism>
<feature type="domain" description="N-acetyltransferase" evidence="3">
    <location>
        <begin position="1"/>
        <end position="159"/>
    </location>
</feature>
<dbReference type="KEGG" id="tsin:OXH18_22915"/>
<evidence type="ECO:0000256" key="2">
    <source>
        <dbReference type="ARBA" id="ARBA00023315"/>
    </source>
</evidence>
<keyword evidence="1" id="KW-0808">Transferase</keyword>
<reference evidence="4" key="1">
    <citation type="submission" date="2022-12" db="EMBL/GenBank/DDBJ databases">
        <title>Polyphasic identification of a Novel Hot-Spring Cyanobacterium Ocullathermofonsia sinensis gen nov. sp. nov. and Genomic Insights on its Adaptations to the Thermal Habitat.</title>
        <authorList>
            <person name="Daroch M."/>
            <person name="Tang J."/>
            <person name="Jiang Y."/>
        </authorList>
    </citation>
    <scope>NUCLEOTIDE SEQUENCE</scope>
    <source>
        <strain evidence="4">PKUAC-SCTA174</strain>
    </source>
</reference>
<dbReference type="Pfam" id="PF00583">
    <property type="entry name" value="Acetyltransf_1"/>
    <property type="match status" value="1"/>
</dbReference>
<evidence type="ECO:0000313" key="4">
    <source>
        <dbReference type="EMBL" id="WAL59990.1"/>
    </source>
</evidence>
<dbReference type="AlphaFoldDB" id="A0A9E9CB76"/>
<dbReference type="SUPFAM" id="SSF55729">
    <property type="entry name" value="Acyl-CoA N-acyltransferases (Nat)"/>
    <property type="match status" value="1"/>
</dbReference>
<dbReference type="EMBL" id="CP113797">
    <property type="protein sequence ID" value="WAL59990.1"/>
    <property type="molecule type" value="Genomic_DNA"/>
</dbReference>
<dbReference type="InterPro" id="IPR016181">
    <property type="entry name" value="Acyl_CoA_acyltransferase"/>
</dbReference>
<evidence type="ECO:0000259" key="3">
    <source>
        <dbReference type="PROSITE" id="PS51186"/>
    </source>
</evidence>
<name>A0A9E9CB76_9CYAN</name>
<dbReference type="PROSITE" id="PS51186">
    <property type="entry name" value="GNAT"/>
    <property type="match status" value="1"/>
</dbReference>
<protein>
    <submittedName>
        <fullName evidence="4">GNAT family N-acetyltransferase</fullName>
    </submittedName>
</protein>
<dbReference type="Gene3D" id="3.40.630.30">
    <property type="match status" value="1"/>
</dbReference>
<proteinExistence type="predicted"/>
<dbReference type="InterPro" id="IPR050832">
    <property type="entry name" value="Bact_Acetyltransf"/>
</dbReference>
<evidence type="ECO:0000256" key="1">
    <source>
        <dbReference type="ARBA" id="ARBA00022679"/>
    </source>
</evidence>
<keyword evidence="2" id="KW-0012">Acyltransferase</keyword>
<dbReference type="GO" id="GO:0016747">
    <property type="term" value="F:acyltransferase activity, transferring groups other than amino-acyl groups"/>
    <property type="evidence" value="ECO:0007669"/>
    <property type="project" value="InterPro"/>
</dbReference>
<sequence length="159" mass="18269">MIIRTATLTDIPSMLPLVAKTCAFHQALDPAKYGFLPNPEQRYMSWLDQLMKNSRHVCLVAEDSIGSDPVLVALLIATVEREIPIYRVKEYGFIHDLWVEEAYRHRGVARQLIQRAIEHFRQVGVEQVRLDTAANNEIARKLFTTCGFRVSMVEMLIEL</sequence>
<dbReference type="RefSeq" id="WP_268609816.1">
    <property type="nucleotide sequence ID" value="NZ_CP113797.1"/>
</dbReference>
<evidence type="ECO:0000313" key="5">
    <source>
        <dbReference type="Proteomes" id="UP001163152"/>
    </source>
</evidence>
<gene>
    <name evidence="4" type="ORF">OXH18_22915</name>
</gene>
<keyword evidence="5" id="KW-1185">Reference proteome</keyword>
<dbReference type="CDD" id="cd04301">
    <property type="entry name" value="NAT_SF"/>
    <property type="match status" value="1"/>
</dbReference>
<dbReference type="PANTHER" id="PTHR43877">
    <property type="entry name" value="AMINOALKYLPHOSPHONATE N-ACETYLTRANSFERASE-RELATED-RELATED"/>
    <property type="match status" value="1"/>
</dbReference>
<dbReference type="PANTHER" id="PTHR43877:SF2">
    <property type="entry name" value="AMINOALKYLPHOSPHONATE N-ACETYLTRANSFERASE-RELATED"/>
    <property type="match status" value="1"/>
</dbReference>